<comment type="subcellular location">
    <subcellularLocation>
        <location evidence="6">Cell outer membrane</location>
        <topology evidence="6">Lipid-anchor</topology>
    </subcellularLocation>
</comment>
<accession>A0A1I2ND92</accession>
<keyword evidence="4 6" id="KW-0998">Cell outer membrane</keyword>
<dbReference type="Gene3D" id="3.30.160.150">
    <property type="entry name" value="Lipoprotein like domain"/>
    <property type="match status" value="1"/>
</dbReference>
<dbReference type="STRING" id="1045558.SAMN05216175_102394"/>
<organism evidence="7 8">
    <name type="scientific">Neptunomonas qingdaonensis</name>
    <dbReference type="NCBI Taxonomy" id="1045558"/>
    <lineage>
        <taxon>Bacteria</taxon>
        <taxon>Pseudomonadati</taxon>
        <taxon>Pseudomonadota</taxon>
        <taxon>Gammaproteobacteria</taxon>
        <taxon>Oceanospirillales</taxon>
        <taxon>Oceanospirillaceae</taxon>
        <taxon>Neptunomonas</taxon>
    </lineage>
</organism>
<comment type="subunit">
    <text evidence="6">Component of the lipopolysaccharide transport and assembly complex. Interacts with LptD.</text>
</comment>
<dbReference type="HAMAP" id="MF_01186">
    <property type="entry name" value="LPS_assembly_LptE"/>
    <property type="match status" value="1"/>
</dbReference>
<proteinExistence type="inferred from homology"/>
<evidence type="ECO:0000256" key="4">
    <source>
        <dbReference type="ARBA" id="ARBA00023237"/>
    </source>
</evidence>
<comment type="function">
    <text evidence="6">Together with LptD, is involved in the assembly of lipopolysaccharide (LPS) at the surface of the outer membrane. Required for the proper assembly of LptD. Binds LPS and may serve as the LPS recognition site at the outer membrane.</text>
</comment>
<evidence type="ECO:0000256" key="2">
    <source>
        <dbReference type="ARBA" id="ARBA00023136"/>
    </source>
</evidence>
<dbReference type="PANTHER" id="PTHR38098:SF1">
    <property type="entry name" value="LPS-ASSEMBLY LIPOPROTEIN LPTE"/>
    <property type="match status" value="1"/>
</dbReference>
<dbReference type="GO" id="GO:0043165">
    <property type="term" value="P:Gram-negative-bacterium-type cell outer membrane assembly"/>
    <property type="evidence" value="ECO:0007669"/>
    <property type="project" value="UniProtKB-UniRule"/>
</dbReference>
<keyword evidence="5 6" id="KW-0449">Lipoprotein</keyword>
<dbReference type="PANTHER" id="PTHR38098">
    <property type="entry name" value="LPS-ASSEMBLY LIPOPROTEIN LPTE"/>
    <property type="match status" value="1"/>
</dbReference>
<keyword evidence="2 6" id="KW-0472">Membrane</keyword>
<dbReference type="Proteomes" id="UP000198623">
    <property type="component" value="Unassembled WGS sequence"/>
</dbReference>
<evidence type="ECO:0000313" key="7">
    <source>
        <dbReference type="EMBL" id="SFG00839.1"/>
    </source>
</evidence>
<reference evidence="8" key="1">
    <citation type="submission" date="2016-10" db="EMBL/GenBank/DDBJ databases">
        <authorList>
            <person name="Varghese N."/>
            <person name="Submissions S."/>
        </authorList>
    </citation>
    <scope>NUCLEOTIDE SEQUENCE [LARGE SCALE GENOMIC DNA]</scope>
    <source>
        <strain evidence="8">CGMCC 1.10971</strain>
    </source>
</reference>
<protein>
    <recommendedName>
        <fullName evidence="6">LPS-assembly lipoprotein LptE</fullName>
    </recommendedName>
</protein>
<keyword evidence="1 6" id="KW-0732">Signal</keyword>
<evidence type="ECO:0000256" key="1">
    <source>
        <dbReference type="ARBA" id="ARBA00022729"/>
    </source>
</evidence>
<dbReference type="GO" id="GO:0009279">
    <property type="term" value="C:cell outer membrane"/>
    <property type="evidence" value="ECO:0007669"/>
    <property type="project" value="UniProtKB-SubCell"/>
</dbReference>
<sequence>MTHYRFLNRLICFTLAAILLSGCGFKLRGSMDIPESSRLVTLVLKSGTSVSFEQALKRTITQQGINIQENAPYQLTIKQVEENRRSITLDSKANVDEYEILLLVNFEILNSDGESISGPLVARTERIYDYDADAATASYSLEKEIREEMWQSISERIVRQYIARTR</sequence>
<keyword evidence="3 6" id="KW-0564">Palmitate</keyword>
<dbReference type="GO" id="GO:1990351">
    <property type="term" value="C:transporter complex"/>
    <property type="evidence" value="ECO:0007669"/>
    <property type="project" value="TreeGrafter"/>
</dbReference>
<keyword evidence="8" id="KW-1185">Reference proteome</keyword>
<dbReference type="Pfam" id="PF04390">
    <property type="entry name" value="LptE"/>
    <property type="match status" value="1"/>
</dbReference>
<gene>
    <name evidence="6" type="primary">lptE</name>
    <name evidence="7" type="ORF">SAMN05216175_102394</name>
</gene>
<comment type="similarity">
    <text evidence="6">Belongs to the LptE lipoprotein family.</text>
</comment>
<dbReference type="AlphaFoldDB" id="A0A1I2ND92"/>
<evidence type="ECO:0000256" key="3">
    <source>
        <dbReference type="ARBA" id="ARBA00023139"/>
    </source>
</evidence>
<dbReference type="GO" id="GO:0015920">
    <property type="term" value="P:lipopolysaccharide transport"/>
    <property type="evidence" value="ECO:0007669"/>
    <property type="project" value="TreeGrafter"/>
</dbReference>
<evidence type="ECO:0000256" key="5">
    <source>
        <dbReference type="ARBA" id="ARBA00023288"/>
    </source>
</evidence>
<dbReference type="GO" id="GO:0001530">
    <property type="term" value="F:lipopolysaccharide binding"/>
    <property type="evidence" value="ECO:0007669"/>
    <property type="project" value="TreeGrafter"/>
</dbReference>
<dbReference type="EMBL" id="FOOU01000002">
    <property type="protein sequence ID" value="SFG00839.1"/>
    <property type="molecule type" value="Genomic_DNA"/>
</dbReference>
<dbReference type="PROSITE" id="PS51257">
    <property type="entry name" value="PROKAR_LIPOPROTEIN"/>
    <property type="match status" value="1"/>
</dbReference>
<evidence type="ECO:0000256" key="6">
    <source>
        <dbReference type="HAMAP-Rule" id="MF_01186"/>
    </source>
</evidence>
<name>A0A1I2ND92_9GAMM</name>
<evidence type="ECO:0000313" key="8">
    <source>
        <dbReference type="Proteomes" id="UP000198623"/>
    </source>
</evidence>
<dbReference type="RefSeq" id="WP_177201084.1">
    <property type="nucleotide sequence ID" value="NZ_FOOU01000002.1"/>
</dbReference>
<dbReference type="InterPro" id="IPR007485">
    <property type="entry name" value="LPS_assembly_LptE"/>
</dbReference>